<dbReference type="InterPro" id="IPR001769">
    <property type="entry name" value="Gingipain"/>
</dbReference>
<dbReference type="Pfam" id="PF01364">
    <property type="entry name" value="Peptidase_C25"/>
    <property type="match status" value="1"/>
</dbReference>
<comment type="caution">
    <text evidence="2">The sequence shown here is derived from an EMBL/GenBank/DDBJ whole genome shotgun (WGS) entry which is preliminary data.</text>
</comment>
<dbReference type="GO" id="GO:0008234">
    <property type="term" value="F:cysteine-type peptidase activity"/>
    <property type="evidence" value="ECO:0007669"/>
    <property type="project" value="InterPro"/>
</dbReference>
<dbReference type="RefSeq" id="WP_222579293.1">
    <property type="nucleotide sequence ID" value="NZ_JAHVHU010000006.1"/>
</dbReference>
<proteinExistence type="predicted"/>
<gene>
    <name evidence="2" type="ORF">KUV50_06500</name>
</gene>
<organism evidence="2 3">
    <name type="scientific">Membranihabitans marinus</name>
    <dbReference type="NCBI Taxonomy" id="1227546"/>
    <lineage>
        <taxon>Bacteria</taxon>
        <taxon>Pseudomonadati</taxon>
        <taxon>Bacteroidota</taxon>
        <taxon>Saprospiria</taxon>
        <taxon>Saprospirales</taxon>
        <taxon>Saprospiraceae</taxon>
        <taxon>Membranihabitans</taxon>
    </lineage>
</organism>
<name>A0A953HT71_9BACT</name>
<evidence type="ECO:0000313" key="2">
    <source>
        <dbReference type="EMBL" id="MBY5957771.1"/>
    </source>
</evidence>
<dbReference type="Gene3D" id="2.60.40.10">
    <property type="entry name" value="Immunoglobulins"/>
    <property type="match status" value="2"/>
</dbReference>
<feature type="domain" description="Gingipain" evidence="1">
    <location>
        <begin position="393"/>
        <end position="749"/>
    </location>
</feature>
<dbReference type="SUPFAM" id="SSF52129">
    <property type="entry name" value="Caspase-like"/>
    <property type="match status" value="1"/>
</dbReference>
<protein>
    <recommendedName>
        <fullName evidence="1">Gingipain domain-containing protein</fullName>
    </recommendedName>
</protein>
<reference evidence="2" key="1">
    <citation type="submission" date="2021-06" db="EMBL/GenBank/DDBJ databases">
        <title>44 bacteria genomes isolated from Dapeng, Shenzhen.</title>
        <authorList>
            <person name="Zheng W."/>
            <person name="Yu S."/>
            <person name="Huang Y."/>
        </authorList>
    </citation>
    <scope>NUCLEOTIDE SEQUENCE</scope>
    <source>
        <strain evidence="2">DP5N28-2</strain>
    </source>
</reference>
<dbReference type="InterPro" id="IPR029030">
    <property type="entry name" value="Caspase-like_dom_sf"/>
</dbReference>
<dbReference type="InterPro" id="IPR013783">
    <property type="entry name" value="Ig-like_fold"/>
</dbReference>
<accession>A0A953HT71</accession>
<keyword evidence="3" id="KW-1185">Reference proteome</keyword>
<evidence type="ECO:0000313" key="3">
    <source>
        <dbReference type="Proteomes" id="UP000753961"/>
    </source>
</evidence>
<dbReference type="Gene3D" id="2.60.40.4070">
    <property type="match status" value="1"/>
</dbReference>
<dbReference type="EMBL" id="JAHVHU010000006">
    <property type="protein sequence ID" value="MBY5957771.1"/>
    <property type="molecule type" value="Genomic_DNA"/>
</dbReference>
<sequence>MKDKLTILMGTILFYTVCVLTVTSSWGQMPGQEGGMVYGNEWINYDQTYLRIPVGEDGWYAISYNDLKMAGWADEDLTGDAMILYHNGQQVPLSTPVEGSLKPGDTLVFYGRKNRTDLEEFMFLNPERQVLNASYSLFTDTSVYFLSVDPVSTKLRYQPGQVTDEVKPLTGIWTKTEVVFHDGFYTQGTQGIIDPDFNDLEGFSTGFANSVSRDIDLTGVTPIGDSIYLEVGVGADLNAKIFELYVDDQLHGKFTNALTQSARKIEFSWPASEVGNSLNITVHATEDNHRVALAYLRVFHQVDAGQLKSEYAGSFKIQDDGRAFGVQFEESSPERTVFNLDRSLFFKSVSGDGKSYELLADSGDELVVQQDLISVQNIRKVKFENYLDRAFDYVIITSDSLMNLSGNEDPVADYVAYRESEAGGSFQVEVVTIEQLRDQYIYGIQGHPYAIRNFGAHLVEVQHGVRYVNIIGKGMGYGYLRTPANYRKYYYHSHFVPTFGHYGSDNLLLAVKGQAVPRIPVGRIPVTDPEEITHYLEKVKRYESVVQNPAQIEDRLWMKRVMHFNGGDRNIFSIISNFMDKRGKEMERDSFAANMVSFYKSSFGSTDIPERDEIFSYINDGAALISFFGHSASSSLDFNIDIIEEYNNAGRLPVFLALGCSSGNIFLPQKNLAERFILTPEVGSILFLSTATSEYLTNLQHLARAFYEEFGSDQYGNPLGDIVQQSLSKLGRFQKHMQSAFVFTGDPAIAAYHFEGPDFTFDDVSVRVTPERPSLVDDTFTLDVDIQNHGIRMTDTFAVLIRQQLPNGELITHDTAWTNVDGFDHTLSLTLPITEEMEGANTYFLTIDPDNTIEEHPTGVAEQNNQFVSEGRQGFQLFIQNTTLQLIYPYDMAIIPDKNPTLELFNGHVENNVKKYYVEVDTTPHFSSPAYYSMVHSSPQARINLPVQQMLEEETVYYWRARYENDSVFTAYHSFMYVPDQTGWNQSHYGQFARDSLDNLSAQDRKLDFAQLQNSYKLDHGHKKAAIIYNEIHRPRFFRTTYPALNVSIFKPRQNDWVRNPKPGVYNSIWPVAKDEYLFTFVYRPYSEIHRASITELIENEAEEGDYVIFWNTTNGRNSPKGDTWAQDSVSHQGVNLFNFFEKEGARQIRALEKVDRRAYSLIYQKGKGVVTEILGDSAGVNIEYVNLFSYVSEGKVWSDEVNLLQSLDRWESGVSGTSGDSVAMNLHVGSTSKELIFKDGSEVQSGSFSDSEGTAFSWKGDFSDPESRTMPGFYWRIFGAFYPDWRITNSADQPLVDTAALSDNQLSVHFELDVVGDPPADSVLVMVELFNRSRRMEHRFYMDSDQWRQPVHRVWPLSPDYNGPAVLKVTIDPDQEWKESSEKNNVLFRNFEIRGDRIAPTVEVLFDQQTILHGDIIAPNALITVQLSDYPNQNLQTSSDFRFEITKPSGNILKIEAGDPRLSIRESEKGLELQYDSEFDENGMYELRVSVRDLVGNSASSDYRIDFEVVLENKVSAILPYPNPFVDAVRFAYTLTGSDEPEVFRIMIYTVSGRLVKEITKAEFGPMRIGRHLSEFVWDGSDNWNQDLAPGVYLYKVISRDSAGDDYEKYPINALEEGNYFKNGIGKMVKLK</sequence>
<dbReference type="GO" id="GO:0006508">
    <property type="term" value="P:proteolysis"/>
    <property type="evidence" value="ECO:0007669"/>
    <property type="project" value="InterPro"/>
</dbReference>
<dbReference type="Proteomes" id="UP000753961">
    <property type="component" value="Unassembled WGS sequence"/>
</dbReference>
<evidence type="ECO:0000259" key="1">
    <source>
        <dbReference type="Pfam" id="PF01364"/>
    </source>
</evidence>
<dbReference type="Gene3D" id="3.40.50.1460">
    <property type="match status" value="1"/>
</dbReference>